<dbReference type="PANTHER" id="PTHR31528:SF1">
    <property type="entry name" value="4-AMINO-5-HYDROXYMETHYL-2-METHYLPYRIMIDINE PHOSPHATE SYNTHASE THI11-RELATED"/>
    <property type="match status" value="1"/>
</dbReference>
<evidence type="ECO:0000256" key="5">
    <source>
        <dbReference type="ARBA" id="ARBA00022679"/>
    </source>
</evidence>
<comment type="catalytic activity">
    <reaction evidence="10">
        <text>N(6)-(pyridoxal phosphate)-L-lysyl-[4-amino-5-hydroxymethyl-2-methylpyrimidine phosphate synthase] + L-histidyl-[4-amino-5-hydroxymethyl-2-methylpyrimidine phosphate synthase] + 2 Fe(3+) + 4 H2O = L-lysyl-[4-amino-5-hydroxymethyl-2-methylpyrimidine phosphate synthase] + (2S)-2-amino-5-hydroxy-4-oxopentanoyl-[4-amino-5-hydroxymethyl-2-methylpyrimidine phosphate synthase] + 4-amino-2-methyl-5-(phosphooxymethyl)pyrimidine + 3-oxopropanoate + 2 Fe(2+) + 2 H(+)</text>
        <dbReference type="Rhea" id="RHEA:65756"/>
        <dbReference type="Rhea" id="RHEA-COMP:16892"/>
        <dbReference type="Rhea" id="RHEA-COMP:16893"/>
        <dbReference type="Rhea" id="RHEA-COMP:16894"/>
        <dbReference type="Rhea" id="RHEA-COMP:16895"/>
        <dbReference type="ChEBI" id="CHEBI:15377"/>
        <dbReference type="ChEBI" id="CHEBI:15378"/>
        <dbReference type="ChEBI" id="CHEBI:29033"/>
        <dbReference type="ChEBI" id="CHEBI:29034"/>
        <dbReference type="ChEBI" id="CHEBI:29969"/>
        <dbReference type="ChEBI" id="CHEBI:29979"/>
        <dbReference type="ChEBI" id="CHEBI:33190"/>
        <dbReference type="ChEBI" id="CHEBI:58354"/>
        <dbReference type="ChEBI" id="CHEBI:143915"/>
        <dbReference type="ChEBI" id="CHEBI:157692"/>
    </reaction>
    <physiologicalReaction direction="left-to-right" evidence="10">
        <dbReference type="Rhea" id="RHEA:65757"/>
    </physiologicalReaction>
</comment>
<accession>A0A061BFS7</accession>
<dbReference type="OrthoDB" id="434407at2759"/>
<evidence type="ECO:0000256" key="9">
    <source>
        <dbReference type="ARBA" id="ARBA00023004"/>
    </source>
</evidence>
<keyword evidence="6" id="KW-0479">Metal-binding</keyword>
<evidence type="ECO:0000256" key="2">
    <source>
        <dbReference type="ARBA" id="ARBA00004948"/>
    </source>
</evidence>
<keyword evidence="9 11" id="KW-0408">Iron</keyword>
<evidence type="ECO:0000256" key="8">
    <source>
        <dbReference type="ARBA" id="ARBA00022977"/>
    </source>
</evidence>
<evidence type="ECO:0000256" key="10">
    <source>
        <dbReference type="ARBA" id="ARBA00048179"/>
    </source>
</evidence>
<keyword evidence="8 11" id="KW-0784">Thiamine biosynthesis</keyword>
<comment type="subunit">
    <text evidence="4 11">Homodimer.</text>
</comment>
<dbReference type="GO" id="GO:0009229">
    <property type="term" value="P:thiamine diphosphate biosynthetic process"/>
    <property type="evidence" value="ECO:0007669"/>
    <property type="project" value="UniProtKB-UniRule"/>
</dbReference>
<dbReference type="GO" id="GO:0046872">
    <property type="term" value="F:metal ion binding"/>
    <property type="evidence" value="ECO:0007669"/>
    <property type="project" value="UniProtKB-KW"/>
</dbReference>
<dbReference type="InterPro" id="IPR015168">
    <property type="entry name" value="SsuA/THI5"/>
</dbReference>
<dbReference type="Gene3D" id="3.40.190.10">
    <property type="entry name" value="Periplasmic binding protein-like II"/>
    <property type="match status" value="2"/>
</dbReference>
<protein>
    <recommendedName>
        <fullName evidence="11">4-amino-5-hydroxymethyl-2-methylpyrimidine phosphate synthase</fullName>
        <shortName evidence="11">HMP-P synthase</shortName>
        <shortName evidence="11">Hydroxymethylpyrimidine phosphate synthase</shortName>
    </recommendedName>
</protein>
<comment type="pathway">
    <text evidence="2 11">Cofactor biosynthesis; thiamine diphosphate biosynthesis.</text>
</comment>
<evidence type="ECO:0000256" key="6">
    <source>
        <dbReference type="ARBA" id="ARBA00022723"/>
    </source>
</evidence>
<comment type="function">
    <text evidence="1 11">Responsible for the formation of the pyrimidine heterocycle in the thiamine biosynthesis pathway. Catalyzes the formation of hydroxymethylpyrimidine phosphate (HMP-P) from histidine and pyridoxal phosphate (PLP). The protein uses PLP and the active site histidine to form HMP-P, generating an inactive enzyme. The enzyme can only undergo a single turnover, which suggests it is a suicide enzyme.</text>
</comment>
<evidence type="ECO:0000259" key="12">
    <source>
        <dbReference type="Pfam" id="PF09084"/>
    </source>
</evidence>
<dbReference type="InterPro" id="IPR027939">
    <property type="entry name" value="NMT1/THI5"/>
</dbReference>
<dbReference type="GO" id="GO:0016740">
    <property type="term" value="F:transferase activity"/>
    <property type="evidence" value="ECO:0007669"/>
    <property type="project" value="UniProtKB-KW"/>
</dbReference>
<dbReference type="EMBL" id="LK052955">
    <property type="protein sequence ID" value="CDR48812.1"/>
    <property type="molecule type" value="Genomic_DNA"/>
</dbReference>
<keyword evidence="5" id="KW-0808">Transferase</keyword>
<dbReference type="PANTHER" id="PTHR31528">
    <property type="entry name" value="4-AMINO-5-HYDROXYMETHYL-2-METHYLPYRIMIDINE PHOSPHATE SYNTHASE THI11-RELATED"/>
    <property type="match status" value="1"/>
</dbReference>
<evidence type="ECO:0000256" key="3">
    <source>
        <dbReference type="ARBA" id="ARBA00009406"/>
    </source>
</evidence>
<evidence type="ECO:0000256" key="1">
    <source>
        <dbReference type="ARBA" id="ARBA00003469"/>
    </source>
</evidence>
<proteinExistence type="inferred from homology"/>
<reference evidence="13" key="1">
    <citation type="journal article" date="2014" name="Genome Announc.">
        <title>Draft genome sequence of Rhodosporidium toruloides CECT1137, an oleaginous yeast of biotechnological interest.</title>
        <authorList>
            <person name="Morin N."/>
            <person name="Calcas X."/>
            <person name="Devillers H."/>
            <person name="Durrens P."/>
            <person name="Sherman D.J."/>
            <person name="Nicaud J.-M."/>
            <person name="Neuveglise C."/>
        </authorList>
    </citation>
    <scope>NUCLEOTIDE SEQUENCE</scope>
    <source>
        <strain evidence="13">CECT1137</strain>
    </source>
</reference>
<dbReference type="GO" id="GO:0009228">
    <property type="term" value="P:thiamine biosynthetic process"/>
    <property type="evidence" value="ECO:0007669"/>
    <property type="project" value="UniProtKB-UniRule"/>
</dbReference>
<sequence>MTDVPVSFLLNWHATSYHAPIFLAQAKGYFKDEGVSVAILEPNDPSDCAGLVGRGTIDMGVKAMVHTIAAKANGHGVTSVGCILDEPFTGLLYLEGGVDGKGNGITNDFRSLKGKRIGYVGHFGAVQVRELAEKYGMDPEKDFELIRVGMDVVGAIIDGRIDAGVGIGAVNGVELEAWCTANGRPESDVKLIRIDELAELGCCCFCSILVLANDEFRAKNPEKVAAVMRAIKRGAVDIFANPKQAWLEVCKFKKTFRAELFGKIYERCFPFMSRDLRNVKRDWVKVSAYCHRIGVCDANFTPNYTNEFIQWEQLPEPADPAANQVLMAKKQDEVRVKGGVLTAAQPVAVAA</sequence>
<evidence type="ECO:0000256" key="11">
    <source>
        <dbReference type="RuleBase" id="RU367015"/>
    </source>
</evidence>
<feature type="domain" description="SsuA/THI5-like" evidence="12">
    <location>
        <begin position="16"/>
        <end position="245"/>
    </location>
</feature>
<dbReference type="UniPathway" id="UPA00060"/>
<dbReference type="AlphaFoldDB" id="A0A061BFS7"/>
<evidence type="ECO:0000313" key="13">
    <source>
        <dbReference type="EMBL" id="CDR48812.1"/>
    </source>
</evidence>
<dbReference type="Pfam" id="PF09084">
    <property type="entry name" value="NMT1"/>
    <property type="match status" value="1"/>
</dbReference>
<comment type="similarity">
    <text evidence="3 11">Belongs to the NMT1/THI5 family.</text>
</comment>
<evidence type="ECO:0000256" key="7">
    <source>
        <dbReference type="ARBA" id="ARBA00022898"/>
    </source>
</evidence>
<gene>
    <name evidence="13" type="ORF">RHTO0S_20e01926g</name>
</gene>
<name>A0A061BFS7_RHOTO</name>
<comment type="cofactor">
    <cofactor evidence="11">
        <name>Fe cation</name>
        <dbReference type="ChEBI" id="CHEBI:24875"/>
    </cofactor>
</comment>
<dbReference type="SUPFAM" id="SSF53850">
    <property type="entry name" value="Periplasmic binding protein-like II"/>
    <property type="match status" value="1"/>
</dbReference>
<evidence type="ECO:0000256" key="4">
    <source>
        <dbReference type="ARBA" id="ARBA00011738"/>
    </source>
</evidence>
<organism evidence="13">
    <name type="scientific">Rhodotorula toruloides</name>
    <name type="common">Yeast</name>
    <name type="synonym">Rhodosporidium toruloides</name>
    <dbReference type="NCBI Taxonomy" id="5286"/>
    <lineage>
        <taxon>Eukaryota</taxon>
        <taxon>Fungi</taxon>
        <taxon>Dikarya</taxon>
        <taxon>Basidiomycota</taxon>
        <taxon>Pucciniomycotina</taxon>
        <taxon>Microbotryomycetes</taxon>
        <taxon>Sporidiobolales</taxon>
        <taxon>Sporidiobolaceae</taxon>
        <taxon>Rhodotorula</taxon>
    </lineage>
</organism>
<keyword evidence="7 11" id="KW-0663">Pyridoxal phosphate</keyword>